<dbReference type="AlphaFoldDB" id="A0A0Q4B5X4"/>
<keyword evidence="7 10" id="KW-0249">Electron transport</keyword>
<comment type="function">
    <text evidence="10">Part of a membrane-bound complex that couples electron transfer with translocation of ions across the membrane.</text>
</comment>
<dbReference type="Proteomes" id="UP000054172">
    <property type="component" value="Unassembled WGS sequence"/>
</dbReference>
<evidence type="ECO:0000256" key="6">
    <source>
        <dbReference type="ARBA" id="ARBA00022967"/>
    </source>
</evidence>
<dbReference type="HAMAP" id="MF_00462">
    <property type="entry name" value="RsxD_RnfD"/>
    <property type="match status" value="1"/>
</dbReference>
<comment type="subcellular location">
    <subcellularLocation>
        <location evidence="10">Cell membrane</location>
        <topology evidence="10">Multi-pass membrane protein</topology>
    </subcellularLocation>
</comment>
<comment type="caution">
    <text evidence="11">The sequence shown here is derived from an EMBL/GenBank/DDBJ whole genome shotgun (WGS) entry which is preliminary data.</text>
</comment>
<evidence type="ECO:0000256" key="3">
    <source>
        <dbReference type="ARBA" id="ARBA00022630"/>
    </source>
</evidence>
<dbReference type="InterPro" id="IPR011303">
    <property type="entry name" value="RnfD_bac"/>
</dbReference>
<dbReference type="PATRIC" id="fig|1702214.3.peg.1265"/>
<evidence type="ECO:0000256" key="5">
    <source>
        <dbReference type="ARBA" id="ARBA00022692"/>
    </source>
</evidence>
<organism evidence="11 12">
    <name type="scientific">Candidatus [Bacteroides] periocalifornicus</name>
    <dbReference type="NCBI Taxonomy" id="1702214"/>
    <lineage>
        <taxon>Bacteria</taxon>
        <taxon>Pseudomonadati</taxon>
        <taxon>Bacteroidota</taxon>
    </lineage>
</organism>
<keyword evidence="12" id="KW-1185">Reference proteome</keyword>
<evidence type="ECO:0000256" key="9">
    <source>
        <dbReference type="ARBA" id="ARBA00023136"/>
    </source>
</evidence>
<dbReference type="Pfam" id="PF03116">
    <property type="entry name" value="NQR2_RnfD_RnfE"/>
    <property type="match status" value="1"/>
</dbReference>
<dbReference type="EC" id="7.-.-.-" evidence="10"/>
<evidence type="ECO:0000256" key="7">
    <source>
        <dbReference type="ARBA" id="ARBA00022982"/>
    </source>
</evidence>
<evidence type="ECO:0000256" key="2">
    <source>
        <dbReference type="ARBA" id="ARBA00022553"/>
    </source>
</evidence>
<keyword evidence="2 10" id="KW-0597">Phosphoprotein</keyword>
<feature type="transmembrane region" description="Helical" evidence="10">
    <location>
        <begin position="279"/>
        <end position="297"/>
    </location>
</feature>
<evidence type="ECO:0000313" key="11">
    <source>
        <dbReference type="EMBL" id="KQM08395.1"/>
    </source>
</evidence>
<feature type="transmembrane region" description="Helical" evidence="10">
    <location>
        <begin position="303"/>
        <end position="321"/>
    </location>
</feature>
<name>A0A0Q4B5X4_9BACT</name>
<dbReference type="PANTHER" id="PTHR30578:SF0">
    <property type="entry name" value="ION-TRANSLOCATING OXIDOREDUCTASE COMPLEX SUBUNIT D"/>
    <property type="match status" value="1"/>
</dbReference>
<keyword evidence="8 10" id="KW-1133">Transmembrane helix</keyword>
<accession>A0A0Q4B5X4</accession>
<gene>
    <name evidence="10" type="primary">rnfD</name>
    <name evidence="11" type="ORF">AL399_07610</name>
</gene>
<evidence type="ECO:0000256" key="4">
    <source>
        <dbReference type="ARBA" id="ARBA00022643"/>
    </source>
</evidence>
<keyword evidence="6 10" id="KW-1278">Translocase</keyword>
<evidence type="ECO:0000256" key="8">
    <source>
        <dbReference type="ARBA" id="ARBA00022989"/>
    </source>
</evidence>
<dbReference type="GO" id="GO:0005886">
    <property type="term" value="C:plasma membrane"/>
    <property type="evidence" value="ECO:0007669"/>
    <property type="project" value="UniProtKB-SubCell"/>
</dbReference>
<evidence type="ECO:0000313" key="12">
    <source>
        <dbReference type="Proteomes" id="UP000054172"/>
    </source>
</evidence>
<dbReference type="PANTHER" id="PTHR30578">
    <property type="entry name" value="ELECTRON TRANSPORT COMPLEX PROTEIN RNFD"/>
    <property type="match status" value="1"/>
</dbReference>
<dbReference type="GO" id="GO:0055085">
    <property type="term" value="P:transmembrane transport"/>
    <property type="evidence" value="ECO:0007669"/>
    <property type="project" value="InterPro"/>
</dbReference>
<comment type="cofactor">
    <cofactor evidence="10">
        <name>FMN</name>
        <dbReference type="ChEBI" id="CHEBI:58210"/>
    </cofactor>
</comment>
<keyword evidence="1 10" id="KW-0813">Transport</keyword>
<dbReference type="STRING" id="1702214.AL399_07610"/>
<feature type="transmembrane region" description="Helical" evidence="10">
    <location>
        <begin position="221"/>
        <end position="240"/>
    </location>
</feature>
<keyword evidence="10" id="KW-1003">Cell membrane</keyword>
<protein>
    <recommendedName>
        <fullName evidence="10">Ion-translocating oxidoreductase complex subunit D</fullName>
        <ecNumber evidence="10">7.-.-.-</ecNumber>
    </recommendedName>
    <alternativeName>
        <fullName evidence="10">Rnf electron transport complex subunit D</fullName>
    </alternativeName>
</protein>
<keyword evidence="3 10" id="KW-0285">Flavoprotein</keyword>
<dbReference type="GO" id="GO:0022900">
    <property type="term" value="P:electron transport chain"/>
    <property type="evidence" value="ECO:0007669"/>
    <property type="project" value="UniProtKB-UniRule"/>
</dbReference>
<dbReference type="NCBIfam" id="TIGR01946">
    <property type="entry name" value="rnfD"/>
    <property type="match status" value="1"/>
</dbReference>
<dbReference type="EMBL" id="LIIK01000041">
    <property type="protein sequence ID" value="KQM08395.1"/>
    <property type="molecule type" value="Genomic_DNA"/>
</dbReference>
<keyword evidence="9 10" id="KW-0472">Membrane</keyword>
<proteinExistence type="inferred from homology"/>
<feature type="transmembrane region" description="Helical" evidence="10">
    <location>
        <begin position="126"/>
        <end position="145"/>
    </location>
</feature>
<feature type="transmembrane region" description="Helical" evidence="10">
    <location>
        <begin position="194"/>
        <end position="214"/>
    </location>
</feature>
<comment type="similarity">
    <text evidence="10">Belongs to the NqrB/RnfD family.</text>
</comment>
<keyword evidence="4 10" id="KW-0288">FMN</keyword>
<comment type="subunit">
    <text evidence="10">The complex is composed of six subunits: RnfA, RnfB, RnfC, RnfD, RnfE and RnfG.</text>
</comment>
<feature type="transmembrane region" description="Helical" evidence="10">
    <location>
        <begin position="94"/>
        <end position="114"/>
    </location>
</feature>
<dbReference type="InterPro" id="IPR004338">
    <property type="entry name" value="NqrB/RnfD"/>
</dbReference>
<feature type="modified residue" description="FMN phosphoryl threonine" evidence="10">
    <location>
        <position position="161"/>
    </location>
</feature>
<evidence type="ECO:0000256" key="1">
    <source>
        <dbReference type="ARBA" id="ARBA00022448"/>
    </source>
</evidence>
<sequence length="342" mass="36359">MSNMLSIAPSPHVHGVFSTRRLMVDVLIALAPAWLVGLWFFGLGAFIITIISVGCCVGFEYLIQRFILKQTPTITDGSAAVTGLLLALNLPSNLPWWIVVIGAIMAIGVGKMSFGGLGNNLFNPALFARAFLLVSFPVQMTSWPLPLADRLAYTDAVTGATPLALLKGAAKGGSSISALGDSLPSVSRLLFGEMGGSFGEVCAIALLLGFAYLLIRRVITWHIPVSIFATVVVFSGILWLVNPERFANPVIELFTGGLLLGAIFMATDYVSSPMSKLGMLIYGVGIGVLTILIRSFGAYPEGVSFAILIMNGFTPLLNRYVKPPKFGRVKPAKAPKPAIAAK</sequence>
<feature type="transmembrane region" description="Helical" evidence="10">
    <location>
        <begin position="26"/>
        <end position="59"/>
    </location>
</feature>
<reference evidence="11" key="1">
    <citation type="submission" date="2015-08" db="EMBL/GenBank/DDBJ databases">
        <title>Candidatus Bacteriodes Periocalifornicus.</title>
        <authorList>
            <person name="McLean J.S."/>
            <person name="Kelley S."/>
        </authorList>
    </citation>
    <scope>NUCLEOTIDE SEQUENCE [LARGE SCALE GENOMIC DNA]</scope>
    <source>
        <strain evidence="11">12B</strain>
    </source>
</reference>
<feature type="transmembrane region" description="Helical" evidence="10">
    <location>
        <begin position="246"/>
        <end position="267"/>
    </location>
</feature>
<keyword evidence="5 10" id="KW-0812">Transmembrane</keyword>
<evidence type="ECO:0000256" key="10">
    <source>
        <dbReference type="HAMAP-Rule" id="MF_00462"/>
    </source>
</evidence>